<evidence type="ECO:0000313" key="4">
    <source>
        <dbReference type="Proteomes" id="UP000603227"/>
    </source>
</evidence>
<proteinExistence type="predicted"/>
<dbReference type="RefSeq" id="WP_189788591.1">
    <property type="nucleotide sequence ID" value="NZ_BNAT01000079.1"/>
</dbReference>
<feature type="compositionally biased region" description="Polar residues" evidence="1">
    <location>
        <begin position="251"/>
        <end position="261"/>
    </location>
</feature>
<reference evidence="3" key="1">
    <citation type="journal article" date="2014" name="Int. J. Syst. Evol. Microbiol.">
        <title>Complete genome sequence of Corynebacterium casei LMG S-19264T (=DSM 44701T), isolated from a smear-ripened cheese.</title>
        <authorList>
            <consortium name="US DOE Joint Genome Institute (JGI-PGF)"/>
            <person name="Walter F."/>
            <person name="Albersmeier A."/>
            <person name="Kalinowski J."/>
            <person name="Ruckert C."/>
        </authorList>
    </citation>
    <scope>NUCLEOTIDE SEQUENCE</scope>
    <source>
        <strain evidence="3">CGMCC 4.7403</strain>
    </source>
</reference>
<evidence type="ECO:0000256" key="2">
    <source>
        <dbReference type="SAM" id="Phobius"/>
    </source>
</evidence>
<feature type="transmembrane region" description="Helical" evidence="2">
    <location>
        <begin position="132"/>
        <end position="152"/>
    </location>
</feature>
<keyword evidence="2" id="KW-0472">Membrane</keyword>
<gene>
    <name evidence="3" type="ORF">GCM10017771_95060</name>
</gene>
<sequence>MATPFRLRPEDRPDFEAVLHLALNTPDIRNTLRSDPTGRTAARLRVRALGDADEIVATAQSEYRSFLALHASAQGDAERRPADGSLLPAVAVLTPPVAASSSAVLLVLGYALQLADVQGPLPDSLVTAGWTLALVAAVSAYMAIAALMTTAIRRRGGSPHPARLEQARLNWHQALLTRGMLPHLRGYLGEEPHLQPATPATHPPANFTADSNGGSPPTGLQPHARPEHQAGESCNAMNPVRPESENPPACRSTSAKVNRSA</sequence>
<dbReference type="AlphaFoldDB" id="A0A918ZVQ7"/>
<keyword evidence="2" id="KW-0812">Transmembrane</keyword>
<dbReference type="EMBL" id="BNAT01000079">
    <property type="protein sequence ID" value="GHE71109.1"/>
    <property type="molecule type" value="Genomic_DNA"/>
</dbReference>
<dbReference type="Proteomes" id="UP000603227">
    <property type="component" value="Unassembled WGS sequence"/>
</dbReference>
<comment type="caution">
    <text evidence="3">The sequence shown here is derived from an EMBL/GenBank/DDBJ whole genome shotgun (WGS) entry which is preliminary data.</text>
</comment>
<keyword evidence="2" id="KW-1133">Transmembrane helix</keyword>
<keyword evidence="4" id="KW-1185">Reference proteome</keyword>
<name>A0A918ZVQ7_9ACTN</name>
<reference evidence="3" key="2">
    <citation type="submission" date="2020-09" db="EMBL/GenBank/DDBJ databases">
        <authorList>
            <person name="Sun Q."/>
            <person name="Zhou Y."/>
        </authorList>
    </citation>
    <scope>NUCLEOTIDE SEQUENCE</scope>
    <source>
        <strain evidence="3">CGMCC 4.7403</strain>
    </source>
</reference>
<feature type="region of interest" description="Disordered" evidence="1">
    <location>
        <begin position="189"/>
        <end position="261"/>
    </location>
</feature>
<organism evidence="3 4">
    <name type="scientific">Streptomyces capitiformicae</name>
    <dbReference type="NCBI Taxonomy" id="2014920"/>
    <lineage>
        <taxon>Bacteria</taxon>
        <taxon>Bacillati</taxon>
        <taxon>Actinomycetota</taxon>
        <taxon>Actinomycetes</taxon>
        <taxon>Kitasatosporales</taxon>
        <taxon>Streptomycetaceae</taxon>
        <taxon>Streptomyces</taxon>
    </lineage>
</organism>
<feature type="transmembrane region" description="Helical" evidence="2">
    <location>
        <begin position="86"/>
        <end position="112"/>
    </location>
</feature>
<evidence type="ECO:0000256" key="1">
    <source>
        <dbReference type="SAM" id="MobiDB-lite"/>
    </source>
</evidence>
<accession>A0A918ZVQ7</accession>
<evidence type="ECO:0000313" key="3">
    <source>
        <dbReference type="EMBL" id="GHE71109.1"/>
    </source>
</evidence>
<protein>
    <submittedName>
        <fullName evidence="3">Membrane protein</fullName>
    </submittedName>
</protein>